<proteinExistence type="predicted"/>
<evidence type="ECO:0000256" key="1">
    <source>
        <dbReference type="SAM" id="MobiDB-lite"/>
    </source>
</evidence>
<reference evidence="3" key="1">
    <citation type="submission" date="2017-01" db="EMBL/GenBank/DDBJ databases">
        <authorList>
            <person name="Varghese N."/>
            <person name="Submissions S."/>
        </authorList>
    </citation>
    <scope>NUCLEOTIDE SEQUENCE [LARGE SCALE GENOMIC DNA]</scope>
    <source>
        <strain evidence="3">DSM 24913</strain>
    </source>
</reference>
<keyword evidence="3" id="KW-1185">Reference proteome</keyword>
<dbReference type="AlphaFoldDB" id="A0A1N7PE75"/>
<dbReference type="Proteomes" id="UP000185639">
    <property type="component" value="Unassembled WGS sequence"/>
</dbReference>
<dbReference type="EMBL" id="FTOH01000009">
    <property type="protein sequence ID" value="SIT08891.1"/>
    <property type="molecule type" value="Genomic_DNA"/>
</dbReference>
<feature type="region of interest" description="Disordered" evidence="1">
    <location>
        <begin position="1"/>
        <end position="32"/>
    </location>
</feature>
<organism evidence="2 3">
    <name type="scientific">Thalassolituus maritimus</name>
    <dbReference type="NCBI Taxonomy" id="484498"/>
    <lineage>
        <taxon>Bacteria</taxon>
        <taxon>Pseudomonadati</taxon>
        <taxon>Pseudomonadota</taxon>
        <taxon>Gammaproteobacteria</taxon>
        <taxon>Oceanospirillales</taxon>
        <taxon>Oceanospirillaceae</taxon>
        <taxon>Thalassolituus</taxon>
    </lineage>
</organism>
<accession>A0A1N7PE75</accession>
<sequence length="69" mass="7399">MKFAAHGSTGKAKHYSPRALPHTNPPLHPPKVVYNPTQTTAVYLDLAPLTVKIADNPKLLPTLFLLAGG</sequence>
<evidence type="ECO:0000313" key="2">
    <source>
        <dbReference type="EMBL" id="SIT08891.1"/>
    </source>
</evidence>
<evidence type="ECO:0000313" key="3">
    <source>
        <dbReference type="Proteomes" id="UP000185639"/>
    </source>
</evidence>
<dbReference type="STRING" id="484498.SAMN05421686_109125"/>
<name>A0A1N7PE75_9GAMM</name>
<gene>
    <name evidence="2" type="ORF">SAMN05421686_109125</name>
</gene>
<protein>
    <submittedName>
        <fullName evidence="2">Uncharacterized protein</fullName>
    </submittedName>
</protein>